<keyword evidence="6" id="KW-0238">DNA-binding</keyword>
<dbReference type="PANTHER" id="PTHR46577">
    <property type="entry name" value="HTH-TYPE TRANSCRIPTIONAL REGULATORY PROTEIN GABR"/>
    <property type="match status" value="1"/>
</dbReference>
<evidence type="ECO:0000259" key="8">
    <source>
        <dbReference type="PROSITE" id="PS50949"/>
    </source>
</evidence>
<dbReference type="InterPro" id="IPR051446">
    <property type="entry name" value="HTH_trans_reg/aminotransferase"/>
</dbReference>
<keyword evidence="5" id="KW-0805">Transcription regulation</keyword>
<dbReference type="Pfam" id="PF00155">
    <property type="entry name" value="Aminotran_1_2"/>
    <property type="match status" value="1"/>
</dbReference>
<comment type="similarity">
    <text evidence="2">In the C-terminal section; belongs to the class-I pyridoxal-phosphate-dependent aminotransferase family.</text>
</comment>
<evidence type="ECO:0000256" key="5">
    <source>
        <dbReference type="ARBA" id="ARBA00023015"/>
    </source>
</evidence>
<accession>A0ABW3D8U5</accession>
<dbReference type="InterPro" id="IPR015424">
    <property type="entry name" value="PyrdxlP-dep_Trfase"/>
</dbReference>
<keyword evidence="7" id="KW-0804">Transcription</keyword>
<dbReference type="PANTHER" id="PTHR46577:SF1">
    <property type="entry name" value="HTH-TYPE TRANSCRIPTIONAL REGULATORY PROTEIN GABR"/>
    <property type="match status" value="1"/>
</dbReference>
<evidence type="ECO:0000256" key="7">
    <source>
        <dbReference type="ARBA" id="ARBA00023163"/>
    </source>
</evidence>
<dbReference type="PRINTS" id="PR00035">
    <property type="entry name" value="HTHGNTR"/>
</dbReference>
<dbReference type="InterPro" id="IPR036388">
    <property type="entry name" value="WH-like_DNA-bd_sf"/>
</dbReference>
<reference evidence="10" key="1">
    <citation type="journal article" date="2019" name="Int. J. Syst. Evol. Microbiol.">
        <title>The Global Catalogue of Microorganisms (GCM) 10K type strain sequencing project: providing services to taxonomists for standard genome sequencing and annotation.</title>
        <authorList>
            <consortium name="The Broad Institute Genomics Platform"/>
            <consortium name="The Broad Institute Genome Sequencing Center for Infectious Disease"/>
            <person name="Wu L."/>
            <person name="Ma J."/>
        </authorList>
    </citation>
    <scope>NUCLEOTIDE SEQUENCE [LARGE SCALE GENOMIC DNA]</scope>
    <source>
        <strain evidence="10">CCUG 57263</strain>
    </source>
</reference>
<dbReference type="CDD" id="cd00609">
    <property type="entry name" value="AAT_like"/>
    <property type="match status" value="1"/>
</dbReference>
<dbReference type="Gene3D" id="3.40.640.10">
    <property type="entry name" value="Type I PLP-dependent aspartate aminotransferase-like (Major domain)"/>
    <property type="match status" value="1"/>
</dbReference>
<dbReference type="Proteomes" id="UP001597120">
    <property type="component" value="Unassembled WGS sequence"/>
</dbReference>
<evidence type="ECO:0000256" key="4">
    <source>
        <dbReference type="ARBA" id="ARBA00022898"/>
    </source>
</evidence>
<name>A0ABW3D8U5_9BACL</name>
<feature type="domain" description="HTH gntR-type" evidence="8">
    <location>
        <begin position="15"/>
        <end position="83"/>
    </location>
</feature>
<keyword evidence="4" id="KW-0663">Pyridoxal phosphate</keyword>
<proteinExistence type="inferred from homology"/>
<dbReference type="SUPFAM" id="SSF53383">
    <property type="entry name" value="PLP-dependent transferases"/>
    <property type="match status" value="1"/>
</dbReference>
<comment type="caution">
    <text evidence="9">The sequence shown here is derived from an EMBL/GenBank/DDBJ whole genome shotgun (WGS) entry which is preliminary data.</text>
</comment>
<evidence type="ECO:0000256" key="2">
    <source>
        <dbReference type="ARBA" id="ARBA00005384"/>
    </source>
</evidence>
<dbReference type="InterPro" id="IPR000524">
    <property type="entry name" value="Tscrpt_reg_HTH_GntR"/>
</dbReference>
<keyword evidence="3 9" id="KW-0808">Transferase</keyword>
<evidence type="ECO:0000313" key="9">
    <source>
        <dbReference type="EMBL" id="MFD0869773.1"/>
    </source>
</evidence>
<dbReference type="RefSeq" id="WP_379288238.1">
    <property type="nucleotide sequence ID" value="NZ_JBHTIU010000035.1"/>
</dbReference>
<dbReference type="SMART" id="SM00345">
    <property type="entry name" value="HTH_GNTR"/>
    <property type="match status" value="1"/>
</dbReference>
<evidence type="ECO:0000256" key="1">
    <source>
        <dbReference type="ARBA" id="ARBA00001933"/>
    </source>
</evidence>
<dbReference type="InterPro" id="IPR015421">
    <property type="entry name" value="PyrdxlP-dep_Trfase_major"/>
</dbReference>
<dbReference type="EMBL" id="JBHTIU010000035">
    <property type="protein sequence ID" value="MFD0869773.1"/>
    <property type="molecule type" value="Genomic_DNA"/>
</dbReference>
<comment type="cofactor">
    <cofactor evidence="1">
        <name>pyridoxal 5'-phosphate</name>
        <dbReference type="ChEBI" id="CHEBI:597326"/>
    </cofactor>
</comment>
<dbReference type="InterPro" id="IPR004839">
    <property type="entry name" value="Aminotransferase_I/II_large"/>
</dbReference>
<dbReference type="Gene3D" id="1.10.10.10">
    <property type="entry name" value="Winged helix-like DNA-binding domain superfamily/Winged helix DNA-binding domain"/>
    <property type="match status" value="1"/>
</dbReference>
<dbReference type="InterPro" id="IPR036390">
    <property type="entry name" value="WH_DNA-bd_sf"/>
</dbReference>
<dbReference type="GO" id="GO:0008483">
    <property type="term" value="F:transaminase activity"/>
    <property type="evidence" value="ECO:0007669"/>
    <property type="project" value="UniProtKB-KW"/>
</dbReference>
<evidence type="ECO:0000256" key="3">
    <source>
        <dbReference type="ARBA" id="ARBA00022576"/>
    </source>
</evidence>
<dbReference type="CDD" id="cd07377">
    <property type="entry name" value="WHTH_GntR"/>
    <property type="match status" value="1"/>
</dbReference>
<dbReference type="PROSITE" id="PS50949">
    <property type="entry name" value="HTH_GNTR"/>
    <property type="match status" value="1"/>
</dbReference>
<evidence type="ECO:0000256" key="6">
    <source>
        <dbReference type="ARBA" id="ARBA00023125"/>
    </source>
</evidence>
<dbReference type="SUPFAM" id="SSF46785">
    <property type="entry name" value="Winged helix' DNA-binding domain"/>
    <property type="match status" value="1"/>
</dbReference>
<keyword evidence="3 9" id="KW-0032">Aminotransferase</keyword>
<keyword evidence="10" id="KW-1185">Reference proteome</keyword>
<dbReference type="Pfam" id="PF00392">
    <property type="entry name" value="GntR"/>
    <property type="match status" value="1"/>
</dbReference>
<evidence type="ECO:0000313" key="10">
    <source>
        <dbReference type="Proteomes" id="UP001597120"/>
    </source>
</evidence>
<gene>
    <name evidence="9" type="ORF">ACFQ03_11470</name>
</gene>
<organism evidence="9 10">
    <name type="scientific">Paenibacillus residui</name>
    <dbReference type="NCBI Taxonomy" id="629724"/>
    <lineage>
        <taxon>Bacteria</taxon>
        <taxon>Bacillati</taxon>
        <taxon>Bacillota</taxon>
        <taxon>Bacilli</taxon>
        <taxon>Bacillales</taxon>
        <taxon>Paenibacillaceae</taxon>
        <taxon>Paenibacillus</taxon>
    </lineage>
</organism>
<sequence length="482" mass="54766">MDFQVHYLEYTKRYPAKYEALFQAIKDAITDGRLPYRTRLPSTRELAKLYAVSRGTVNVAYEMLAAEGYIASQTGKGTFVTRKAAPSGQADRPAVPLRFSPWGKRMAELPMRSFAAGHKGVPDRISFHIGEPDLTVFPNSIWNKYLYAQVRMQRERWLEDAYETAGHAPLRRAIAHHIGRTRGIRAEPDDIVIVNGSMQAIGLLVMLLVAPEDPVVMENPGYGGFRHAVLAAGGKILAASVDEEGIVPEDWEARLALVTPGRQFPTGHVLTMERRLKLLEWAFRKGGIVIEDDYDSEFRHRGKPLEPLKVLDREDRVVFIGTFSKTMLPRLRIGYAVLPRSLREVFVKAKQLFEPHPTAVLDQAALAVMMNSGQYERHLRRMRRVYSRKYSALLDRLKGRLSHLFEPVESEAGLHLFAWWRRSPEQFAEYAAACREEGVQWSETSSYFVGKAGCSACFSFSHLSLSEIEEGIERMVRAWQRI</sequence>
<protein>
    <submittedName>
        <fullName evidence="9">PLP-dependent aminotransferase family protein</fullName>
    </submittedName>
</protein>